<name>A0A838WX92_9CYAN</name>
<evidence type="ECO:0000313" key="2">
    <source>
        <dbReference type="Proteomes" id="UP000538075"/>
    </source>
</evidence>
<dbReference type="EMBL" id="VDFG01001246">
    <property type="protein sequence ID" value="MBA4467273.1"/>
    <property type="molecule type" value="Genomic_DNA"/>
</dbReference>
<dbReference type="Proteomes" id="UP000538075">
    <property type="component" value="Unassembled WGS sequence"/>
</dbReference>
<evidence type="ECO:0000313" key="1">
    <source>
        <dbReference type="EMBL" id="MBA4467273.1"/>
    </source>
</evidence>
<accession>A0A838WX92</accession>
<organism evidence="1 2">
    <name type="scientific">Cylindrospermopsis raciborskii CS-506_A</name>
    <dbReference type="NCBI Taxonomy" id="2585140"/>
    <lineage>
        <taxon>Bacteria</taxon>
        <taxon>Bacillati</taxon>
        <taxon>Cyanobacteriota</taxon>
        <taxon>Cyanophyceae</taxon>
        <taxon>Nostocales</taxon>
        <taxon>Aphanizomenonaceae</taxon>
        <taxon>Cylindrospermopsis</taxon>
    </lineage>
</organism>
<gene>
    <name evidence="1" type="ORF">FHK98_18750</name>
</gene>
<reference evidence="1 2" key="1">
    <citation type="journal article" date="2020" name="J. Appl. Phycol.">
        <title>Morphological changes and genome evolution in Raphidiopsis raciborskii CS-506 after 23 years in culture.</title>
        <authorList>
            <person name="Willis A."/>
            <person name="Bent S.J."/>
            <person name="Jameson I.D."/>
        </authorList>
    </citation>
    <scope>NUCLEOTIDE SEQUENCE [LARGE SCALE GENOMIC DNA]</scope>
    <source>
        <strain evidence="1 2">CS-506_A</strain>
    </source>
</reference>
<dbReference type="AlphaFoldDB" id="A0A838WX92"/>
<protein>
    <submittedName>
        <fullName evidence="1">Uncharacterized protein</fullName>
    </submittedName>
</protein>
<proteinExistence type="predicted"/>
<comment type="caution">
    <text evidence="1">The sequence shown here is derived from an EMBL/GenBank/DDBJ whole genome shotgun (WGS) entry which is preliminary data.</text>
</comment>
<sequence>MNHQQQNNNFQVNEPVTTQEAIDLLLGEGWLDEATRIEDEANCTISAGLDWGNVLPPLMLNLPLFSRLSTLRVSLNREIRLIIETWDLGVGTSSAIETARRRIKERLLSPPPELLPYLEATLLQDNLYSEEFISNREALKSLLAVLLTDSDRAEIAETAANSIRAQVMSQVSFSQFRNSLSPILRTLEDS</sequence>